<protein>
    <submittedName>
        <fullName evidence="2">Uncharacterized protein</fullName>
    </submittedName>
</protein>
<dbReference type="AlphaFoldDB" id="A0A0F9BFP5"/>
<feature type="transmembrane region" description="Helical" evidence="1">
    <location>
        <begin position="6"/>
        <end position="27"/>
    </location>
</feature>
<feature type="transmembrane region" description="Helical" evidence="1">
    <location>
        <begin position="57"/>
        <end position="76"/>
    </location>
</feature>
<sequence>DIQCLFVSEIIGSVTLTIVMAILFYFLIASKMKFGFDTTIALSVPVLLIFASAFGGFSIVFAFSTIIAAIIIAWLFDRIIGNK</sequence>
<keyword evidence="1" id="KW-0472">Membrane</keyword>
<evidence type="ECO:0000256" key="1">
    <source>
        <dbReference type="SAM" id="Phobius"/>
    </source>
</evidence>
<accession>A0A0F9BFP5</accession>
<keyword evidence="1" id="KW-0812">Transmembrane</keyword>
<dbReference type="EMBL" id="LAZR01049521">
    <property type="protein sequence ID" value="KKK89454.1"/>
    <property type="molecule type" value="Genomic_DNA"/>
</dbReference>
<organism evidence="2">
    <name type="scientific">marine sediment metagenome</name>
    <dbReference type="NCBI Taxonomy" id="412755"/>
    <lineage>
        <taxon>unclassified sequences</taxon>
        <taxon>metagenomes</taxon>
        <taxon>ecological metagenomes</taxon>
    </lineage>
</organism>
<comment type="caution">
    <text evidence="2">The sequence shown here is derived from an EMBL/GenBank/DDBJ whole genome shotgun (WGS) entry which is preliminary data.</text>
</comment>
<name>A0A0F9BFP5_9ZZZZ</name>
<evidence type="ECO:0000313" key="2">
    <source>
        <dbReference type="EMBL" id="KKK89454.1"/>
    </source>
</evidence>
<proteinExistence type="predicted"/>
<feature type="non-terminal residue" evidence="2">
    <location>
        <position position="1"/>
    </location>
</feature>
<gene>
    <name evidence="2" type="ORF">LCGC14_2732950</name>
</gene>
<reference evidence="2" key="1">
    <citation type="journal article" date="2015" name="Nature">
        <title>Complex archaea that bridge the gap between prokaryotes and eukaryotes.</title>
        <authorList>
            <person name="Spang A."/>
            <person name="Saw J.H."/>
            <person name="Jorgensen S.L."/>
            <person name="Zaremba-Niedzwiedzka K."/>
            <person name="Martijn J."/>
            <person name="Lind A.E."/>
            <person name="van Eijk R."/>
            <person name="Schleper C."/>
            <person name="Guy L."/>
            <person name="Ettema T.J."/>
        </authorList>
    </citation>
    <scope>NUCLEOTIDE SEQUENCE</scope>
</reference>
<keyword evidence="1" id="KW-1133">Transmembrane helix</keyword>